<organism evidence="1 2">
    <name type="scientific">Culter alburnus</name>
    <name type="common">Topmouth culter</name>
    <dbReference type="NCBI Taxonomy" id="194366"/>
    <lineage>
        <taxon>Eukaryota</taxon>
        <taxon>Metazoa</taxon>
        <taxon>Chordata</taxon>
        <taxon>Craniata</taxon>
        <taxon>Vertebrata</taxon>
        <taxon>Euteleostomi</taxon>
        <taxon>Actinopterygii</taxon>
        <taxon>Neopterygii</taxon>
        <taxon>Teleostei</taxon>
        <taxon>Ostariophysi</taxon>
        <taxon>Cypriniformes</taxon>
        <taxon>Xenocyprididae</taxon>
        <taxon>Xenocypridinae</taxon>
        <taxon>Culter</taxon>
    </lineage>
</organism>
<name>A0AAW1ZP73_CULAL</name>
<dbReference type="EMBL" id="JAWDJR010000015">
    <property type="protein sequence ID" value="KAK9962231.1"/>
    <property type="molecule type" value="Genomic_DNA"/>
</dbReference>
<dbReference type="Proteomes" id="UP001479290">
    <property type="component" value="Unassembled WGS sequence"/>
</dbReference>
<comment type="caution">
    <text evidence="1">The sequence shown here is derived from an EMBL/GenBank/DDBJ whole genome shotgun (WGS) entry which is preliminary data.</text>
</comment>
<feature type="non-terminal residue" evidence="1">
    <location>
        <position position="1"/>
    </location>
</feature>
<accession>A0AAW1ZP73</accession>
<keyword evidence="2" id="KW-1185">Reference proteome</keyword>
<reference evidence="1 2" key="1">
    <citation type="submission" date="2024-05" db="EMBL/GenBank/DDBJ databases">
        <title>A high-quality chromosomal-level genome assembly of Topmouth culter (Culter alburnus).</title>
        <authorList>
            <person name="Zhao H."/>
        </authorList>
    </citation>
    <scope>NUCLEOTIDE SEQUENCE [LARGE SCALE GENOMIC DNA]</scope>
    <source>
        <strain evidence="1">CATC2023</strain>
        <tissue evidence="1">Muscle</tissue>
    </source>
</reference>
<protein>
    <submittedName>
        <fullName evidence="1">Uncharacterized protein</fullName>
    </submittedName>
</protein>
<dbReference type="AlphaFoldDB" id="A0AAW1ZP73"/>
<gene>
    <name evidence="1" type="ORF">ABG768_007603</name>
</gene>
<feature type="non-terminal residue" evidence="1">
    <location>
        <position position="63"/>
    </location>
</feature>
<sequence>ADAGHLSGGVADMVRQGMGRRAKTVPVSTSDLLALDQHARAIQPANTPLYAAGHNSKPCPAPL</sequence>
<proteinExistence type="predicted"/>
<evidence type="ECO:0000313" key="1">
    <source>
        <dbReference type="EMBL" id="KAK9962231.1"/>
    </source>
</evidence>
<evidence type="ECO:0000313" key="2">
    <source>
        <dbReference type="Proteomes" id="UP001479290"/>
    </source>
</evidence>